<evidence type="ECO:0008006" key="4">
    <source>
        <dbReference type="Google" id="ProtNLM"/>
    </source>
</evidence>
<feature type="transmembrane region" description="Helical" evidence="1">
    <location>
        <begin position="35"/>
        <end position="51"/>
    </location>
</feature>
<dbReference type="EMBL" id="JBHSFV010000003">
    <property type="protein sequence ID" value="MFC4633665.1"/>
    <property type="molecule type" value="Genomic_DNA"/>
</dbReference>
<dbReference type="Proteomes" id="UP001596043">
    <property type="component" value="Unassembled WGS sequence"/>
</dbReference>
<keyword evidence="1" id="KW-1133">Transmembrane helix</keyword>
<feature type="transmembrane region" description="Helical" evidence="1">
    <location>
        <begin position="57"/>
        <end position="76"/>
    </location>
</feature>
<sequence>MKFELPFKEQLYNEQMILNFITAWNKNLKNNKKRLFWAIPMTLLGGLIIYGKNNLGFLFIAIGIHNLINFYDYYVFYKKSKNTFFEVIEREKKEYIEASENSIWEFNDEYFRYKDYKFEIKIKWKTFKSIRVIDNNLFIDLDLENHSSYILGETEIGTENFHKLIDFVRNKIGENPVHKTDKTHT</sequence>
<dbReference type="RefSeq" id="WP_379977884.1">
    <property type="nucleotide sequence ID" value="NZ_JBHSFV010000003.1"/>
</dbReference>
<gene>
    <name evidence="2" type="ORF">ACFO3O_07090</name>
</gene>
<evidence type="ECO:0000256" key="1">
    <source>
        <dbReference type="SAM" id="Phobius"/>
    </source>
</evidence>
<evidence type="ECO:0000313" key="2">
    <source>
        <dbReference type="EMBL" id="MFC4633665.1"/>
    </source>
</evidence>
<keyword evidence="1" id="KW-0812">Transmembrane</keyword>
<accession>A0ABV9HXB9</accession>
<reference evidence="3" key="1">
    <citation type="journal article" date="2019" name="Int. J. Syst. Evol. Microbiol.">
        <title>The Global Catalogue of Microorganisms (GCM) 10K type strain sequencing project: providing services to taxonomists for standard genome sequencing and annotation.</title>
        <authorList>
            <consortium name="The Broad Institute Genomics Platform"/>
            <consortium name="The Broad Institute Genome Sequencing Center for Infectious Disease"/>
            <person name="Wu L."/>
            <person name="Ma J."/>
        </authorList>
    </citation>
    <scope>NUCLEOTIDE SEQUENCE [LARGE SCALE GENOMIC DNA]</scope>
    <source>
        <strain evidence="3">YJ-61-S</strain>
    </source>
</reference>
<proteinExistence type="predicted"/>
<name>A0ABV9HXB9_9FLAO</name>
<keyword evidence="3" id="KW-1185">Reference proteome</keyword>
<protein>
    <recommendedName>
        <fullName evidence="4">YcxB family protein</fullName>
    </recommendedName>
</protein>
<evidence type="ECO:0000313" key="3">
    <source>
        <dbReference type="Proteomes" id="UP001596043"/>
    </source>
</evidence>
<organism evidence="2 3">
    <name type="scientific">Dokdonia ponticola</name>
    <dbReference type="NCBI Taxonomy" id="2041041"/>
    <lineage>
        <taxon>Bacteria</taxon>
        <taxon>Pseudomonadati</taxon>
        <taxon>Bacteroidota</taxon>
        <taxon>Flavobacteriia</taxon>
        <taxon>Flavobacteriales</taxon>
        <taxon>Flavobacteriaceae</taxon>
        <taxon>Dokdonia</taxon>
    </lineage>
</organism>
<comment type="caution">
    <text evidence="2">The sequence shown here is derived from an EMBL/GenBank/DDBJ whole genome shotgun (WGS) entry which is preliminary data.</text>
</comment>
<keyword evidence="1" id="KW-0472">Membrane</keyword>